<evidence type="ECO:0000313" key="7">
    <source>
        <dbReference type="EMBL" id="NML16443.1"/>
    </source>
</evidence>
<keyword evidence="3 4" id="KW-0408">Iron</keyword>
<dbReference type="Gene3D" id="1.10.760.10">
    <property type="entry name" value="Cytochrome c-like domain"/>
    <property type="match status" value="1"/>
</dbReference>
<keyword evidence="5" id="KW-0812">Transmembrane</keyword>
<evidence type="ECO:0000256" key="3">
    <source>
        <dbReference type="ARBA" id="ARBA00023004"/>
    </source>
</evidence>
<keyword evidence="1 4" id="KW-0349">Heme</keyword>
<keyword evidence="8" id="KW-1185">Reference proteome</keyword>
<evidence type="ECO:0000256" key="5">
    <source>
        <dbReference type="SAM" id="Phobius"/>
    </source>
</evidence>
<feature type="transmembrane region" description="Helical" evidence="5">
    <location>
        <begin position="65"/>
        <end position="87"/>
    </location>
</feature>
<reference evidence="7 8" key="1">
    <citation type="submission" date="2020-04" db="EMBL/GenBank/DDBJ databases">
        <title>Azohydromonas sp. isolated from soil.</title>
        <authorList>
            <person name="Dahal R.H."/>
        </authorList>
    </citation>
    <scope>NUCLEOTIDE SEQUENCE [LARGE SCALE GENOMIC DNA]</scope>
    <source>
        <strain evidence="7 8">G-1-1-14</strain>
    </source>
</reference>
<comment type="caution">
    <text evidence="7">The sequence shown here is derived from an EMBL/GenBank/DDBJ whole genome shotgun (WGS) entry which is preliminary data.</text>
</comment>
<dbReference type="Proteomes" id="UP000574067">
    <property type="component" value="Unassembled WGS sequence"/>
</dbReference>
<dbReference type="PROSITE" id="PS51007">
    <property type="entry name" value="CYTC"/>
    <property type="match status" value="1"/>
</dbReference>
<dbReference type="Pfam" id="PF13442">
    <property type="entry name" value="Cytochrome_CBB3"/>
    <property type="match status" value="1"/>
</dbReference>
<protein>
    <submittedName>
        <fullName evidence="7">Cytochrome c</fullName>
    </submittedName>
</protein>
<dbReference type="AlphaFoldDB" id="A0A848FDT7"/>
<keyword evidence="5" id="KW-1133">Transmembrane helix</keyword>
<dbReference type="GO" id="GO:0009055">
    <property type="term" value="F:electron transfer activity"/>
    <property type="evidence" value="ECO:0007669"/>
    <property type="project" value="InterPro"/>
</dbReference>
<proteinExistence type="predicted"/>
<name>A0A848FDT7_9BURK</name>
<dbReference type="GO" id="GO:0020037">
    <property type="term" value="F:heme binding"/>
    <property type="evidence" value="ECO:0007669"/>
    <property type="project" value="InterPro"/>
</dbReference>
<evidence type="ECO:0000256" key="2">
    <source>
        <dbReference type="ARBA" id="ARBA00022723"/>
    </source>
</evidence>
<evidence type="ECO:0000259" key="6">
    <source>
        <dbReference type="PROSITE" id="PS51007"/>
    </source>
</evidence>
<dbReference type="EMBL" id="JABBFW010000010">
    <property type="protein sequence ID" value="NML16443.1"/>
    <property type="molecule type" value="Genomic_DNA"/>
</dbReference>
<dbReference type="RefSeq" id="WP_169161347.1">
    <property type="nucleotide sequence ID" value="NZ_JABBFW010000010.1"/>
</dbReference>
<keyword evidence="2 4" id="KW-0479">Metal-binding</keyword>
<evidence type="ECO:0000256" key="4">
    <source>
        <dbReference type="PROSITE-ProRule" id="PRU00433"/>
    </source>
</evidence>
<dbReference type="GO" id="GO:0046872">
    <property type="term" value="F:metal ion binding"/>
    <property type="evidence" value="ECO:0007669"/>
    <property type="project" value="UniProtKB-KW"/>
</dbReference>
<evidence type="ECO:0000313" key="8">
    <source>
        <dbReference type="Proteomes" id="UP000574067"/>
    </source>
</evidence>
<dbReference type="SUPFAM" id="SSF46626">
    <property type="entry name" value="Cytochrome c"/>
    <property type="match status" value="1"/>
</dbReference>
<dbReference type="InterPro" id="IPR009056">
    <property type="entry name" value="Cyt_c-like_dom"/>
</dbReference>
<dbReference type="InterPro" id="IPR036909">
    <property type="entry name" value="Cyt_c-like_dom_sf"/>
</dbReference>
<keyword evidence="5" id="KW-0472">Membrane</keyword>
<accession>A0A848FDT7</accession>
<gene>
    <name evidence="7" type="ORF">HHL10_15780</name>
</gene>
<feature type="transmembrane region" description="Helical" evidence="5">
    <location>
        <begin position="94"/>
        <end position="113"/>
    </location>
</feature>
<evidence type="ECO:0000256" key="1">
    <source>
        <dbReference type="ARBA" id="ARBA00022617"/>
    </source>
</evidence>
<feature type="domain" description="Cytochrome c" evidence="6">
    <location>
        <begin position="138"/>
        <end position="229"/>
    </location>
</feature>
<sequence>MQNGWWRGPGLDTLLSLITTLEQGLLRVLHALGLAPEVHGQPAWPFGVRVSEVMLTLDPSHARQVGTVLLLLGLAVLSLLPTALLRWPLRAHRGAALMLGLVAAGFSGAAWQWPSSALLWAPAAPTSFHRLPESMADSAPLHGGRLYARHCLACHGENGDGDGPRAAEGPLWPPTFNRSLLWRRSDGELFWHIRHGVSDAQGRHTMPALPAELPDAAVWQLVGWLQLHAAGQQLARAGEWQLPLAAPSMAVQCDGGPARPLHALRGQRLRIVALGPEQPAPREDPRFQTIALSPTARTQEGCVAVSEAAWQAYALVAGVQPQALAGTEFLLDRGGWLRARRRPDDAPWSDAMLVCRGNDVPSGLVRVSAMEGDGLDRLLARMDAEPVRPVRGGRLH</sequence>
<organism evidence="7 8">
    <name type="scientific">Azohydromonas caseinilytica</name>
    <dbReference type="NCBI Taxonomy" id="2728836"/>
    <lineage>
        <taxon>Bacteria</taxon>
        <taxon>Pseudomonadati</taxon>
        <taxon>Pseudomonadota</taxon>
        <taxon>Betaproteobacteria</taxon>
        <taxon>Burkholderiales</taxon>
        <taxon>Sphaerotilaceae</taxon>
        <taxon>Azohydromonas</taxon>
    </lineage>
</organism>